<sequence>HSHNLPRVKSGVTEPVSWKHQFKHSLQMFVKVYAPLTCKTTEVQWRLLPLLHIPTRKYELPIIRVILKTQLWSIAFASDVKREPA</sequence>
<accession>A0A0V0GVG0</accession>
<dbReference type="AlphaFoldDB" id="A0A0V0GVG0"/>
<reference evidence="1" key="1">
    <citation type="submission" date="2015-12" db="EMBL/GenBank/DDBJ databases">
        <title>Gene expression during late stages of embryo sac development: a critical building block for successful pollen-pistil interactions.</title>
        <authorList>
            <person name="Liu Y."/>
            <person name="Joly V."/>
            <person name="Sabar M."/>
            <person name="Matton D.P."/>
        </authorList>
    </citation>
    <scope>NUCLEOTIDE SEQUENCE</scope>
</reference>
<protein>
    <submittedName>
        <fullName evidence="1">Putative ovule protein</fullName>
    </submittedName>
</protein>
<dbReference type="EMBL" id="GEDG01031403">
    <property type="protein sequence ID" value="JAP11392.1"/>
    <property type="molecule type" value="Transcribed_RNA"/>
</dbReference>
<feature type="non-terminal residue" evidence="1">
    <location>
        <position position="1"/>
    </location>
</feature>
<name>A0A0V0GVG0_SOLCH</name>
<proteinExistence type="predicted"/>
<evidence type="ECO:0000313" key="1">
    <source>
        <dbReference type="EMBL" id="JAP11392.1"/>
    </source>
</evidence>
<organism evidence="1">
    <name type="scientific">Solanum chacoense</name>
    <name type="common">Chaco potato</name>
    <dbReference type="NCBI Taxonomy" id="4108"/>
    <lineage>
        <taxon>Eukaryota</taxon>
        <taxon>Viridiplantae</taxon>
        <taxon>Streptophyta</taxon>
        <taxon>Embryophyta</taxon>
        <taxon>Tracheophyta</taxon>
        <taxon>Spermatophyta</taxon>
        <taxon>Magnoliopsida</taxon>
        <taxon>eudicotyledons</taxon>
        <taxon>Gunneridae</taxon>
        <taxon>Pentapetalae</taxon>
        <taxon>asterids</taxon>
        <taxon>lamiids</taxon>
        <taxon>Solanales</taxon>
        <taxon>Solanaceae</taxon>
        <taxon>Solanoideae</taxon>
        <taxon>Solaneae</taxon>
        <taxon>Solanum</taxon>
    </lineage>
</organism>